<comment type="caution">
    <text evidence="2">The sequence shown here is derived from an EMBL/GenBank/DDBJ whole genome shotgun (WGS) entry which is preliminary data.</text>
</comment>
<reference evidence="2 3" key="1">
    <citation type="submission" date="2016-07" db="EMBL/GenBank/DDBJ databases">
        <title>Pervasive Adenine N6-methylation of Active Genes in Fungi.</title>
        <authorList>
            <consortium name="DOE Joint Genome Institute"/>
            <person name="Mondo S.J."/>
            <person name="Dannebaum R.O."/>
            <person name="Kuo R.C."/>
            <person name="Labutti K."/>
            <person name="Haridas S."/>
            <person name="Kuo A."/>
            <person name="Salamov A."/>
            <person name="Ahrendt S.R."/>
            <person name="Lipzen A."/>
            <person name="Sullivan W."/>
            <person name="Andreopoulos W.B."/>
            <person name="Clum A."/>
            <person name="Lindquist E."/>
            <person name="Daum C."/>
            <person name="Ramamoorthy G.K."/>
            <person name="Gryganskyi A."/>
            <person name="Culley D."/>
            <person name="Magnuson J.K."/>
            <person name="James T.Y."/>
            <person name="O'Malley M.A."/>
            <person name="Stajich J.E."/>
            <person name="Spatafora J.W."/>
            <person name="Visel A."/>
            <person name="Grigoriev I.V."/>
        </authorList>
    </citation>
    <scope>NUCLEOTIDE SEQUENCE [LARGE SCALE GENOMIC DNA]</scope>
    <source>
        <strain evidence="2 3">NRRL 1336</strain>
    </source>
</reference>
<keyword evidence="3" id="KW-1185">Reference proteome</keyword>
<gene>
    <name evidence="2" type="ORF">BCR42DRAFT_429507</name>
</gene>
<proteinExistence type="predicted"/>
<dbReference type="AlphaFoldDB" id="A0A1X2HY87"/>
<protein>
    <submittedName>
        <fullName evidence="2">Uncharacterized protein</fullName>
    </submittedName>
</protein>
<organism evidence="2 3">
    <name type="scientific">Absidia repens</name>
    <dbReference type="NCBI Taxonomy" id="90262"/>
    <lineage>
        <taxon>Eukaryota</taxon>
        <taxon>Fungi</taxon>
        <taxon>Fungi incertae sedis</taxon>
        <taxon>Mucoromycota</taxon>
        <taxon>Mucoromycotina</taxon>
        <taxon>Mucoromycetes</taxon>
        <taxon>Mucorales</taxon>
        <taxon>Cunninghamellaceae</taxon>
        <taxon>Absidia</taxon>
    </lineage>
</organism>
<dbReference type="EMBL" id="MCGE01000053">
    <property type="protein sequence ID" value="ORZ04127.1"/>
    <property type="molecule type" value="Genomic_DNA"/>
</dbReference>
<feature type="region of interest" description="Disordered" evidence="1">
    <location>
        <begin position="1"/>
        <end position="21"/>
    </location>
</feature>
<evidence type="ECO:0000256" key="1">
    <source>
        <dbReference type="SAM" id="MobiDB-lite"/>
    </source>
</evidence>
<evidence type="ECO:0000313" key="2">
    <source>
        <dbReference type="EMBL" id="ORZ04127.1"/>
    </source>
</evidence>
<evidence type="ECO:0000313" key="3">
    <source>
        <dbReference type="Proteomes" id="UP000193560"/>
    </source>
</evidence>
<accession>A0A1X2HY87</accession>
<dbReference type="Proteomes" id="UP000193560">
    <property type="component" value="Unassembled WGS sequence"/>
</dbReference>
<sequence length="67" mass="7528">MGGCYLCGSKPGKTKSNHSPNEQYLRSRHIYISSTRSSCHLPETLIQIPYGSLLPSPQTCVPTRRHR</sequence>
<name>A0A1X2HY87_9FUNG</name>